<dbReference type="Proteomes" id="UP000537204">
    <property type="component" value="Unassembled WGS sequence"/>
</dbReference>
<protein>
    <recommendedName>
        <fullName evidence="3">Outer membrane protein beta-barrel domain-containing protein</fullName>
    </recommendedName>
</protein>
<dbReference type="RefSeq" id="WP_183877876.1">
    <property type="nucleotide sequence ID" value="NZ_JACHCE010000001.1"/>
</dbReference>
<name>A0A7W8ZHS9_9SPHI</name>
<comment type="caution">
    <text evidence="4">The sequence shown here is derived from an EMBL/GenBank/DDBJ whole genome shotgun (WGS) entry which is preliminary data.</text>
</comment>
<dbReference type="EMBL" id="JACHCE010000001">
    <property type="protein sequence ID" value="MBB5634232.1"/>
    <property type="molecule type" value="Genomic_DNA"/>
</dbReference>
<feature type="domain" description="Outer membrane protein beta-barrel" evidence="3">
    <location>
        <begin position="7"/>
        <end position="185"/>
    </location>
</feature>
<proteinExistence type="predicted"/>
<feature type="chain" id="PRO_5030741579" description="Outer membrane protein beta-barrel domain-containing protein" evidence="2">
    <location>
        <begin position="21"/>
        <end position="212"/>
    </location>
</feature>
<dbReference type="AlphaFoldDB" id="A0A7W8ZHS9"/>
<evidence type="ECO:0000256" key="1">
    <source>
        <dbReference type="ARBA" id="ARBA00022729"/>
    </source>
</evidence>
<gene>
    <name evidence="4" type="ORF">HDE68_000117</name>
</gene>
<keyword evidence="1 2" id="KW-0732">Signal</keyword>
<organism evidence="4 5">
    <name type="scientific">Pedobacter cryoconitis</name>
    <dbReference type="NCBI Taxonomy" id="188932"/>
    <lineage>
        <taxon>Bacteria</taxon>
        <taxon>Pseudomonadati</taxon>
        <taxon>Bacteroidota</taxon>
        <taxon>Sphingobacteriia</taxon>
        <taxon>Sphingobacteriales</taxon>
        <taxon>Sphingobacteriaceae</taxon>
        <taxon>Pedobacter</taxon>
    </lineage>
</organism>
<reference evidence="4 5" key="1">
    <citation type="submission" date="2020-08" db="EMBL/GenBank/DDBJ databases">
        <title>Genomic Encyclopedia of Type Strains, Phase IV (KMG-V): Genome sequencing to study the core and pangenomes of soil and plant-associated prokaryotes.</title>
        <authorList>
            <person name="Whitman W."/>
        </authorList>
    </citation>
    <scope>NUCLEOTIDE SEQUENCE [LARGE SCALE GENOMIC DNA]</scope>
    <source>
        <strain evidence="4 5">S3M1</strain>
    </source>
</reference>
<evidence type="ECO:0000313" key="5">
    <source>
        <dbReference type="Proteomes" id="UP000537204"/>
    </source>
</evidence>
<feature type="signal peptide" evidence="2">
    <location>
        <begin position="1"/>
        <end position="20"/>
    </location>
</feature>
<evidence type="ECO:0000259" key="3">
    <source>
        <dbReference type="Pfam" id="PF13505"/>
    </source>
</evidence>
<accession>A0A7W8ZHS9</accession>
<dbReference type="InterPro" id="IPR027385">
    <property type="entry name" value="Beta-barrel_OMP"/>
</dbReference>
<sequence length="212" mass="23748">MKRIILFFIALTAISANSMAQTEKGKVLLGGYLDFSTQKLNSEPKSRVNFGINPTAGFFISNNLVIGAGLRYMHSSYPQSEINPLTNKSNDYVQKSNGIALSPFGRYYIGITPQLKFFGQLQASAEWTKFKADVPENTVIDYSNMKSNFYSASLSPGLAIFPSKRIGIELSLSGFSYSDQKFKHKGEKFSENRNFSLSSDFFNPRLGMQFYL</sequence>
<dbReference type="Pfam" id="PF13505">
    <property type="entry name" value="OMP_b-brl"/>
    <property type="match status" value="1"/>
</dbReference>
<evidence type="ECO:0000313" key="4">
    <source>
        <dbReference type="EMBL" id="MBB5634232.1"/>
    </source>
</evidence>
<evidence type="ECO:0000256" key="2">
    <source>
        <dbReference type="SAM" id="SignalP"/>
    </source>
</evidence>